<evidence type="ECO:0000313" key="3">
    <source>
        <dbReference type="Proteomes" id="UP000613255"/>
    </source>
</evidence>
<feature type="transmembrane region" description="Helical" evidence="1">
    <location>
        <begin position="105"/>
        <end position="128"/>
    </location>
</feature>
<name>A0A934HJB0_9RHOB</name>
<dbReference type="Pfam" id="PF10011">
    <property type="entry name" value="DUF2254"/>
    <property type="match status" value="1"/>
</dbReference>
<dbReference type="RefSeq" id="WP_198685204.1">
    <property type="nucleotide sequence ID" value="NZ_JAEIJD010000002.1"/>
</dbReference>
<evidence type="ECO:0000313" key="2">
    <source>
        <dbReference type="EMBL" id="MBI6629208.1"/>
    </source>
</evidence>
<dbReference type="InterPro" id="IPR018723">
    <property type="entry name" value="DUF2254_membrane"/>
</dbReference>
<keyword evidence="1" id="KW-0812">Transmembrane</keyword>
<gene>
    <name evidence="2" type="ORF">JAO82_04865</name>
</gene>
<reference evidence="2" key="1">
    <citation type="submission" date="2020-12" db="EMBL/GenBank/DDBJ databases">
        <title>Pontibaca salina gen. nov., sp. nov., isolated from marine sediment.</title>
        <authorList>
            <person name="Bo J."/>
            <person name="Wang S."/>
            <person name="Song X."/>
            <person name="Du Z."/>
        </authorList>
    </citation>
    <scope>NUCLEOTIDE SEQUENCE</scope>
    <source>
        <strain evidence="2">S1109L</strain>
    </source>
</reference>
<accession>A0A934HJB0</accession>
<feature type="transmembrane region" description="Helical" evidence="1">
    <location>
        <begin position="21"/>
        <end position="38"/>
    </location>
</feature>
<dbReference type="Proteomes" id="UP000613255">
    <property type="component" value="Unassembled WGS sequence"/>
</dbReference>
<sequence length="433" mass="46909">MIRSRLKFTVQRLREKLWIKPLGNAVLAVLAVLVAHFADGLPLQEIVPDISAETVEKLLTVISASMLGVATFAVASMVSAYASAGSSATPRAFALIISDGLSQTALSSFIGAFIFSIVGIIAIKVGYFAVAGRFALFLLTIAIFAWVVVTFVRWVDHIARLGRLENTIEKVDAATREAFAHWHSSAPLGARPANIISDDGVDLCSDKLGFIQHIDTGALDSWAKENETVVHVRSLPGAFVHPQRALATVKPLVGAPVLDLSMLLDAFVIAERRTYASDPRFGLIVMSEIGSRALSPGINDPGTAIEIATRLARIIRDWSKAQDGEERAQPQLERVFVPPLDPQDLIEDAYAAISKDGVGTVEVGIWIQKSLALLSQLPATDIVDAARHQARLAFARAETGLTFPHDLQRIRQAHASVLDRQDDPVEPIANERQ</sequence>
<feature type="transmembrane region" description="Helical" evidence="1">
    <location>
        <begin position="58"/>
        <end position="84"/>
    </location>
</feature>
<evidence type="ECO:0000256" key="1">
    <source>
        <dbReference type="SAM" id="Phobius"/>
    </source>
</evidence>
<comment type="caution">
    <text evidence="2">The sequence shown here is derived from an EMBL/GenBank/DDBJ whole genome shotgun (WGS) entry which is preliminary data.</text>
</comment>
<keyword evidence="1" id="KW-1133">Transmembrane helix</keyword>
<dbReference type="EMBL" id="JAEIJD010000002">
    <property type="protein sequence ID" value="MBI6629208.1"/>
    <property type="molecule type" value="Genomic_DNA"/>
</dbReference>
<keyword evidence="1" id="KW-0472">Membrane</keyword>
<protein>
    <submittedName>
        <fullName evidence="2">DUF2254 domain-containing protein</fullName>
    </submittedName>
</protein>
<feature type="transmembrane region" description="Helical" evidence="1">
    <location>
        <begin position="134"/>
        <end position="155"/>
    </location>
</feature>
<proteinExistence type="predicted"/>
<organism evidence="2 3">
    <name type="scientific">Pontibaca salina</name>
    <dbReference type="NCBI Taxonomy" id="2795731"/>
    <lineage>
        <taxon>Bacteria</taxon>
        <taxon>Pseudomonadati</taxon>
        <taxon>Pseudomonadota</taxon>
        <taxon>Alphaproteobacteria</taxon>
        <taxon>Rhodobacterales</taxon>
        <taxon>Roseobacteraceae</taxon>
        <taxon>Pontibaca</taxon>
    </lineage>
</organism>
<keyword evidence="3" id="KW-1185">Reference proteome</keyword>
<dbReference type="AlphaFoldDB" id="A0A934HJB0"/>